<organism evidence="1 2">
    <name type="scientific">Stylonychia lemnae</name>
    <name type="common">Ciliate</name>
    <dbReference type="NCBI Taxonomy" id="5949"/>
    <lineage>
        <taxon>Eukaryota</taxon>
        <taxon>Sar</taxon>
        <taxon>Alveolata</taxon>
        <taxon>Ciliophora</taxon>
        <taxon>Intramacronucleata</taxon>
        <taxon>Spirotrichea</taxon>
        <taxon>Stichotrichia</taxon>
        <taxon>Sporadotrichida</taxon>
        <taxon>Oxytrichidae</taxon>
        <taxon>Stylonychinae</taxon>
        <taxon>Stylonychia</taxon>
    </lineage>
</organism>
<reference evidence="1 2" key="1">
    <citation type="submission" date="2014-06" db="EMBL/GenBank/DDBJ databases">
        <authorList>
            <person name="Swart Estienne"/>
        </authorList>
    </citation>
    <scope>NUCLEOTIDE SEQUENCE [LARGE SCALE GENOMIC DNA]</scope>
    <source>
        <strain evidence="1 2">130c</strain>
    </source>
</reference>
<dbReference type="EMBL" id="CCKQ01010134">
    <property type="protein sequence ID" value="CDW81633.1"/>
    <property type="molecule type" value="Genomic_DNA"/>
</dbReference>
<gene>
    <name evidence="1" type="primary">Contig2279.g90</name>
    <name evidence="1" type="ORF">STYLEM_10656</name>
</gene>
<sequence>MITSVRAQGQTLSPKRAYFETVNQNFAQTTDPAVLQQSLNPLIKDYKLKPIYEIENNMKYKQMLENGSTHYRANFDNRNKIIWNNTDFRLFNRDNPATLDIMQIDDIPLKPVKDRSRQIGFENKLPEEDPGLRSRMINNQNLNNTMHFRQYGEPLPQSSYKDQFGKTIARANPIEVNQGSQRRLDDALRDQGQLRDTFVTVGPSPSQRYNSVVSKSYKESPFKSLQSNMANPAPQNQDYGMNNQKVQFQMPSQYPQQQQFPQGIPNLNASQSMAQFERDPNQQQQFINNQANLNNSMKSFLNVTGKYLDTSGRKPPSRHYQIDENTKKIYSTLYPEPGLANKFSSDKINLVNNLPHTTQVMNNQSNSSFNQNSMGLQDNPYFKNYQQQDKYSQSLAEISANQDIRPSYGSLIGLSRRIDKGISDKQLQGDTFSQDKRYYDQIMLESRRQRTNQGQNMFNSMQSSAINMIHQ</sequence>
<protein>
    <submittedName>
        <fullName evidence="1">Uncharacterized protein</fullName>
    </submittedName>
</protein>
<proteinExistence type="predicted"/>
<keyword evidence="2" id="KW-1185">Reference proteome</keyword>
<dbReference type="AlphaFoldDB" id="A0A078AL92"/>
<name>A0A078AL92_STYLE</name>
<evidence type="ECO:0000313" key="1">
    <source>
        <dbReference type="EMBL" id="CDW81633.1"/>
    </source>
</evidence>
<accession>A0A078AL92</accession>
<dbReference type="OrthoDB" id="10647508at2759"/>
<evidence type="ECO:0000313" key="2">
    <source>
        <dbReference type="Proteomes" id="UP000039865"/>
    </source>
</evidence>
<dbReference type="Proteomes" id="UP000039865">
    <property type="component" value="Unassembled WGS sequence"/>
</dbReference>
<dbReference type="InParanoid" id="A0A078AL92"/>